<feature type="domain" description="HTH luxR-type" evidence="6">
    <location>
        <begin position="143"/>
        <end position="208"/>
    </location>
</feature>
<gene>
    <name evidence="8" type="ORF">F7Q92_16025</name>
</gene>
<evidence type="ECO:0000256" key="1">
    <source>
        <dbReference type="ARBA" id="ARBA00022553"/>
    </source>
</evidence>
<protein>
    <submittedName>
        <fullName evidence="8">Response regulator transcription factor</fullName>
    </submittedName>
</protein>
<dbReference type="SUPFAM" id="SSF46894">
    <property type="entry name" value="C-terminal effector domain of the bipartite response regulators"/>
    <property type="match status" value="1"/>
</dbReference>
<dbReference type="EMBL" id="VZPB01000044">
    <property type="protein sequence ID" value="KAB0577774.1"/>
    <property type="molecule type" value="Genomic_DNA"/>
</dbReference>
<dbReference type="PANTHER" id="PTHR43214:SF41">
    <property type="entry name" value="NITRATE_NITRITE RESPONSE REGULATOR PROTEIN NARP"/>
    <property type="match status" value="1"/>
</dbReference>
<dbReference type="PROSITE" id="PS50043">
    <property type="entry name" value="HTH_LUXR_2"/>
    <property type="match status" value="1"/>
</dbReference>
<dbReference type="GO" id="GO:0006355">
    <property type="term" value="P:regulation of DNA-templated transcription"/>
    <property type="evidence" value="ECO:0007669"/>
    <property type="project" value="InterPro"/>
</dbReference>
<dbReference type="GO" id="GO:0003677">
    <property type="term" value="F:DNA binding"/>
    <property type="evidence" value="ECO:0007669"/>
    <property type="project" value="UniProtKB-KW"/>
</dbReference>
<dbReference type="Gene3D" id="3.40.50.2300">
    <property type="match status" value="1"/>
</dbReference>
<comment type="caution">
    <text evidence="8">The sequence shown here is derived from an EMBL/GenBank/DDBJ whole genome shotgun (WGS) entry which is preliminary data.</text>
</comment>
<dbReference type="PROSITE" id="PS50110">
    <property type="entry name" value="RESPONSE_REGULATORY"/>
    <property type="match status" value="1"/>
</dbReference>
<dbReference type="InterPro" id="IPR039420">
    <property type="entry name" value="WalR-like"/>
</dbReference>
<evidence type="ECO:0000313" key="9">
    <source>
        <dbReference type="Proteomes" id="UP000430120"/>
    </source>
</evidence>
<evidence type="ECO:0000256" key="2">
    <source>
        <dbReference type="ARBA" id="ARBA00023015"/>
    </source>
</evidence>
<dbReference type="InterPro" id="IPR011006">
    <property type="entry name" value="CheY-like_superfamily"/>
</dbReference>
<dbReference type="InterPro" id="IPR058245">
    <property type="entry name" value="NreC/VraR/RcsB-like_REC"/>
</dbReference>
<proteinExistence type="predicted"/>
<dbReference type="Proteomes" id="UP000430120">
    <property type="component" value="Unassembled WGS sequence"/>
</dbReference>
<evidence type="ECO:0000256" key="5">
    <source>
        <dbReference type="PROSITE-ProRule" id="PRU00169"/>
    </source>
</evidence>
<evidence type="ECO:0000259" key="7">
    <source>
        <dbReference type="PROSITE" id="PS50110"/>
    </source>
</evidence>
<feature type="domain" description="Response regulatory" evidence="7">
    <location>
        <begin position="5"/>
        <end position="121"/>
    </location>
</feature>
<evidence type="ECO:0000256" key="4">
    <source>
        <dbReference type="ARBA" id="ARBA00023163"/>
    </source>
</evidence>
<dbReference type="SMART" id="SM00421">
    <property type="entry name" value="HTH_LUXR"/>
    <property type="match status" value="1"/>
</dbReference>
<dbReference type="SUPFAM" id="SSF52172">
    <property type="entry name" value="CheY-like"/>
    <property type="match status" value="1"/>
</dbReference>
<dbReference type="SMART" id="SM00448">
    <property type="entry name" value="REC"/>
    <property type="match status" value="1"/>
</dbReference>
<dbReference type="PANTHER" id="PTHR43214">
    <property type="entry name" value="TWO-COMPONENT RESPONSE REGULATOR"/>
    <property type="match status" value="1"/>
</dbReference>
<dbReference type="GO" id="GO:0000160">
    <property type="term" value="P:phosphorelay signal transduction system"/>
    <property type="evidence" value="ECO:0007669"/>
    <property type="project" value="InterPro"/>
</dbReference>
<name>A0A643F8V2_IDEDE</name>
<keyword evidence="9" id="KW-1185">Reference proteome</keyword>
<keyword evidence="4" id="KW-0804">Transcription</keyword>
<dbReference type="PRINTS" id="PR00038">
    <property type="entry name" value="HTHLUXR"/>
</dbReference>
<organism evidence="8 9">
    <name type="scientific">Ideonella dechloratans</name>
    <dbReference type="NCBI Taxonomy" id="36863"/>
    <lineage>
        <taxon>Bacteria</taxon>
        <taxon>Pseudomonadati</taxon>
        <taxon>Pseudomonadota</taxon>
        <taxon>Betaproteobacteria</taxon>
        <taxon>Burkholderiales</taxon>
        <taxon>Sphaerotilaceae</taxon>
        <taxon>Ideonella</taxon>
    </lineage>
</organism>
<dbReference type="CDD" id="cd06170">
    <property type="entry name" value="LuxR_C_like"/>
    <property type="match status" value="1"/>
</dbReference>
<dbReference type="InterPro" id="IPR000792">
    <property type="entry name" value="Tscrpt_reg_LuxR_C"/>
</dbReference>
<reference evidence="8 9" key="1">
    <citation type="submission" date="2019-09" db="EMBL/GenBank/DDBJ databases">
        <title>Draft genome sequences of 48 bacterial type strains from the CCUG.</title>
        <authorList>
            <person name="Tunovic T."/>
            <person name="Pineiro-Iglesias B."/>
            <person name="Unosson C."/>
            <person name="Inganas E."/>
            <person name="Ohlen M."/>
            <person name="Cardew S."/>
            <person name="Jensie-Markopoulos S."/>
            <person name="Salva-Serra F."/>
            <person name="Jaen-Luchoro D."/>
            <person name="Karlsson R."/>
            <person name="Svensson-Stadler L."/>
            <person name="Chun J."/>
            <person name="Moore E."/>
        </authorList>
    </citation>
    <scope>NUCLEOTIDE SEQUENCE [LARGE SCALE GENOMIC DNA]</scope>
    <source>
        <strain evidence="8 9">CCUG 30977</strain>
    </source>
</reference>
<keyword evidence="1 5" id="KW-0597">Phosphoprotein</keyword>
<accession>A0A643F8V2</accession>
<dbReference type="CDD" id="cd17535">
    <property type="entry name" value="REC_NarL-like"/>
    <property type="match status" value="1"/>
</dbReference>
<dbReference type="Pfam" id="PF00072">
    <property type="entry name" value="Response_reg"/>
    <property type="match status" value="1"/>
</dbReference>
<dbReference type="RefSeq" id="WP_151125112.1">
    <property type="nucleotide sequence ID" value="NZ_CP088082.1"/>
</dbReference>
<dbReference type="InterPro" id="IPR016032">
    <property type="entry name" value="Sig_transdc_resp-reg_C-effctor"/>
</dbReference>
<keyword evidence="2" id="KW-0805">Transcription regulation</keyword>
<feature type="modified residue" description="4-aspartylphosphate" evidence="5">
    <location>
        <position position="56"/>
    </location>
</feature>
<evidence type="ECO:0000313" key="8">
    <source>
        <dbReference type="EMBL" id="KAB0577774.1"/>
    </source>
</evidence>
<keyword evidence="3" id="KW-0238">DNA-binding</keyword>
<evidence type="ECO:0000259" key="6">
    <source>
        <dbReference type="PROSITE" id="PS50043"/>
    </source>
</evidence>
<dbReference type="AlphaFoldDB" id="A0A643F8V2"/>
<dbReference type="OrthoDB" id="9816469at2"/>
<sequence>MNPIHVILADDHSIVRSGLRQLLDSIDGLQVVGEAANGEALLEVLAGTPADILLLDLSMPGLSGVDLINRIRHVHPNLPVMVLSMHAEAPIVARVLRAGASGYATKDCDPGTLVAAVRRVAEGGRFIDPSLVDSVVFQVDRPESQPHDLLSPREREVLERIAAGQALGDIADELHLSPKTVSTHKMRLMQKLNLQTNADLLKYAVRHGITNG</sequence>
<dbReference type="Pfam" id="PF00196">
    <property type="entry name" value="GerE"/>
    <property type="match status" value="1"/>
</dbReference>
<evidence type="ECO:0000256" key="3">
    <source>
        <dbReference type="ARBA" id="ARBA00023125"/>
    </source>
</evidence>
<dbReference type="InterPro" id="IPR001789">
    <property type="entry name" value="Sig_transdc_resp-reg_receiver"/>
</dbReference>